<feature type="chain" id="PRO_5016727049" evidence="1">
    <location>
        <begin position="26"/>
        <end position="160"/>
    </location>
</feature>
<proteinExistence type="predicted"/>
<organism evidence="2 3">
    <name type="scientific">Roseiarcus fermentans</name>
    <dbReference type="NCBI Taxonomy" id="1473586"/>
    <lineage>
        <taxon>Bacteria</taxon>
        <taxon>Pseudomonadati</taxon>
        <taxon>Pseudomonadota</taxon>
        <taxon>Alphaproteobacteria</taxon>
        <taxon>Hyphomicrobiales</taxon>
        <taxon>Roseiarcaceae</taxon>
        <taxon>Roseiarcus</taxon>
    </lineage>
</organism>
<dbReference type="PANTHER" id="PTHR38436:SF1">
    <property type="entry name" value="ESTER CYCLASE"/>
    <property type="match status" value="1"/>
</dbReference>
<dbReference type="InterPro" id="IPR006311">
    <property type="entry name" value="TAT_signal"/>
</dbReference>
<keyword evidence="3" id="KW-1185">Reference proteome</keyword>
<dbReference type="SUPFAM" id="SSF54427">
    <property type="entry name" value="NTF2-like"/>
    <property type="match status" value="1"/>
</dbReference>
<keyword evidence="2" id="KW-0413">Isomerase</keyword>
<evidence type="ECO:0000313" key="2">
    <source>
        <dbReference type="EMBL" id="RBP14381.1"/>
    </source>
</evidence>
<protein>
    <submittedName>
        <fullName evidence="2">Steroid delta-isomerase-like uncharacterized protein</fullName>
    </submittedName>
</protein>
<feature type="signal peptide" evidence="1">
    <location>
        <begin position="1"/>
        <end position="25"/>
    </location>
</feature>
<reference evidence="2 3" key="1">
    <citation type="submission" date="2018-06" db="EMBL/GenBank/DDBJ databases">
        <title>Genomic Encyclopedia of Type Strains, Phase IV (KMG-IV): sequencing the most valuable type-strain genomes for metagenomic binning, comparative biology and taxonomic classification.</title>
        <authorList>
            <person name="Goeker M."/>
        </authorList>
    </citation>
    <scope>NUCLEOTIDE SEQUENCE [LARGE SCALE GENOMIC DNA]</scope>
    <source>
        <strain evidence="2 3">DSM 24875</strain>
    </source>
</reference>
<dbReference type="GO" id="GO:0030638">
    <property type="term" value="P:polyketide metabolic process"/>
    <property type="evidence" value="ECO:0007669"/>
    <property type="project" value="InterPro"/>
</dbReference>
<accession>A0A366FIG8</accession>
<dbReference type="Proteomes" id="UP000253529">
    <property type="component" value="Unassembled WGS sequence"/>
</dbReference>
<dbReference type="GO" id="GO:0016853">
    <property type="term" value="F:isomerase activity"/>
    <property type="evidence" value="ECO:0007669"/>
    <property type="project" value="UniProtKB-KW"/>
</dbReference>
<sequence>MRRRTFLTGAAVTAAGPLASGQARAADATMARKFADALSAHDIDAFADLFADDYVNHQVSIAAPPPSGLSAKAATVAFFAARLKAIPDLAVSLETTVAEDDRVAASFVYQGRHEGVYYGVEPTGRRLWFTSCDIFRIANGRIVEHWGMGDLAGIVAQLKG</sequence>
<dbReference type="Gene3D" id="3.10.450.50">
    <property type="match status" value="1"/>
</dbReference>
<dbReference type="Pfam" id="PF07366">
    <property type="entry name" value="SnoaL"/>
    <property type="match status" value="1"/>
</dbReference>
<dbReference type="EMBL" id="QNRK01000009">
    <property type="protein sequence ID" value="RBP14381.1"/>
    <property type="molecule type" value="Genomic_DNA"/>
</dbReference>
<dbReference type="InterPro" id="IPR032710">
    <property type="entry name" value="NTF2-like_dom_sf"/>
</dbReference>
<comment type="caution">
    <text evidence="2">The sequence shown here is derived from an EMBL/GenBank/DDBJ whole genome shotgun (WGS) entry which is preliminary data.</text>
</comment>
<dbReference type="RefSeq" id="WP_170153144.1">
    <property type="nucleotide sequence ID" value="NZ_QNRK01000009.1"/>
</dbReference>
<evidence type="ECO:0000256" key="1">
    <source>
        <dbReference type="SAM" id="SignalP"/>
    </source>
</evidence>
<dbReference type="AlphaFoldDB" id="A0A366FIG8"/>
<dbReference type="PANTHER" id="PTHR38436">
    <property type="entry name" value="POLYKETIDE CYCLASE SNOAL-LIKE DOMAIN"/>
    <property type="match status" value="1"/>
</dbReference>
<dbReference type="InterPro" id="IPR009959">
    <property type="entry name" value="Cyclase_SnoaL-like"/>
</dbReference>
<name>A0A366FIG8_9HYPH</name>
<dbReference type="PROSITE" id="PS51318">
    <property type="entry name" value="TAT"/>
    <property type="match status" value="1"/>
</dbReference>
<evidence type="ECO:0000313" key="3">
    <source>
        <dbReference type="Proteomes" id="UP000253529"/>
    </source>
</evidence>
<gene>
    <name evidence="2" type="ORF">DFR50_109135</name>
</gene>
<keyword evidence="1" id="KW-0732">Signal</keyword>